<dbReference type="AlphaFoldDB" id="X1JWF1"/>
<gene>
    <name evidence="1" type="ORF">S03H2_59882</name>
</gene>
<comment type="caution">
    <text evidence="1">The sequence shown here is derived from an EMBL/GenBank/DDBJ whole genome shotgun (WGS) entry which is preliminary data.</text>
</comment>
<proteinExistence type="predicted"/>
<accession>X1JWF1</accession>
<protein>
    <submittedName>
        <fullName evidence="1">Uncharacterized protein</fullName>
    </submittedName>
</protein>
<evidence type="ECO:0000313" key="1">
    <source>
        <dbReference type="EMBL" id="GAH85735.1"/>
    </source>
</evidence>
<reference evidence="1" key="1">
    <citation type="journal article" date="2014" name="Front. Microbiol.">
        <title>High frequency of phylogenetically diverse reductive dehalogenase-homologous genes in deep subseafloor sedimentary metagenomes.</title>
        <authorList>
            <person name="Kawai M."/>
            <person name="Futagami T."/>
            <person name="Toyoda A."/>
            <person name="Takaki Y."/>
            <person name="Nishi S."/>
            <person name="Hori S."/>
            <person name="Arai W."/>
            <person name="Tsubouchi T."/>
            <person name="Morono Y."/>
            <person name="Uchiyama I."/>
            <person name="Ito T."/>
            <person name="Fujiyama A."/>
            <person name="Inagaki F."/>
            <person name="Takami H."/>
        </authorList>
    </citation>
    <scope>NUCLEOTIDE SEQUENCE</scope>
    <source>
        <strain evidence="1">Expedition CK06-06</strain>
    </source>
</reference>
<organism evidence="1">
    <name type="scientific">marine sediment metagenome</name>
    <dbReference type="NCBI Taxonomy" id="412755"/>
    <lineage>
        <taxon>unclassified sequences</taxon>
        <taxon>metagenomes</taxon>
        <taxon>ecological metagenomes</taxon>
    </lineage>
</organism>
<sequence>MQVNEPLTIFSWDDAVTVVIGNDGLNKLTMTLDLGSADLYTAYGVNIRTADYEVFLSVTKDDLETSKVLTEGIYIFEETINATTGPNAGSAEVKVTYTLGESE</sequence>
<name>X1JWF1_9ZZZZ</name>
<dbReference type="EMBL" id="BARU01038538">
    <property type="protein sequence ID" value="GAH85735.1"/>
    <property type="molecule type" value="Genomic_DNA"/>
</dbReference>